<keyword evidence="3" id="KW-1185">Reference proteome</keyword>
<evidence type="ECO:0000313" key="2">
    <source>
        <dbReference type="EMBL" id="MCI86452.1"/>
    </source>
</evidence>
<feature type="non-terminal residue" evidence="2">
    <location>
        <position position="1"/>
    </location>
</feature>
<organism evidence="2 3">
    <name type="scientific">Trifolium medium</name>
    <dbReference type="NCBI Taxonomy" id="97028"/>
    <lineage>
        <taxon>Eukaryota</taxon>
        <taxon>Viridiplantae</taxon>
        <taxon>Streptophyta</taxon>
        <taxon>Embryophyta</taxon>
        <taxon>Tracheophyta</taxon>
        <taxon>Spermatophyta</taxon>
        <taxon>Magnoliopsida</taxon>
        <taxon>eudicotyledons</taxon>
        <taxon>Gunneridae</taxon>
        <taxon>Pentapetalae</taxon>
        <taxon>rosids</taxon>
        <taxon>fabids</taxon>
        <taxon>Fabales</taxon>
        <taxon>Fabaceae</taxon>
        <taxon>Papilionoideae</taxon>
        <taxon>50 kb inversion clade</taxon>
        <taxon>NPAAA clade</taxon>
        <taxon>Hologalegina</taxon>
        <taxon>IRL clade</taxon>
        <taxon>Trifolieae</taxon>
        <taxon>Trifolium</taxon>
    </lineage>
</organism>
<comment type="caution">
    <text evidence="2">The sequence shown here is derived from an EMBL/GenBank/DDBJ whole genome shotgun (WGS) entry which is preliminary data.</text>
</comment>
<sequence length="59" mass="6314">PLFMDNVSDTAGISPPAQSVEIPPDTKSETDGVGGPTIKINVNYSTIHLFTRSNVFSFC</sequence>
<name>A0A392VG85_9FABA</name>
<reference evidence="2 3" key="1">
    <citation type="journal article" date="2018" name="Front. Plant Sci.">
        <title>Red Clover (Trifolium pratense) and Zigzag Clover (T. medium) - A Picture of Genomic Similarities and Differences.</title>
        <authorList>
            <person name="Dluhosova J."/>
            <person name="Istvanek J."/>
            <person name="Nedelnik J."/>
            <person name="Repkova J."/>
        </authorList>
    </citation>
    <scope>NUCLEOTIDE SEQUENCE [LARGE SCALE GENOMIC DNA]</scope>
    <source>
        <strain evidence="3">cv. 10/8</strain>
        <tissue evidence="2">Leaf</tissue>
    </source>
</reference>
<dbReference type="AlphaFoldDB" id="A0A392VG85"/>
<proteinExistence type="predicted"/>
<dbReference type="EMBL" id="LXQA011141067">
    <property type="protein sequence ID" value="MCI86452.1"/>
    <property type="molecule type" value="Genomic_DNA"/>
</dbReference>
<evidence type="ECO:0000256" key="1">
    <source>
        <dbReference type="SAM" id="MobiDB-lite"/>
    </source>
</evidence>
<protein>
    <submittedName>
        <fullName evidence="2">Uncharacterized protein</fullName>
    </submittedName>
</protein>
<feature type="region of interest" description="Disordered" evidence="1">
    <location>
        <begin position="1"/>
        <end position="35"/>
    </location>
</feature>
<accession>A0A392VG85</accession>
<evidence type="ECO:0000313" key="3">
    <source>
        <dbReference type="Proteomes" id="UP000265520"/>
    </source>
</evidence>
<dbReference type="Proteomes" id="UP000265520">
    <property type="component" value="Unassembled WGS sequence"/>
</dbReference>